<proteinExistence type="predicted"/>
<reference evidence="2" key="1">
    <citation type="submission" date="2024-06" db="EMBL/GenBank/DDBJ databases">
        <title>Draft Genome Sequence of Deinococcus sonorensis Type Strain KR-87, a Biofilm Producing Representative of the Genus Deinococcus.</title>
        <authorList>
            <person name="Boren L.S."/>
            <person name="Grosso R.A."/>
            <person name="Hugenberg-Cox A.N."/>
            <person name="Hill J.T.E."/>
            <person name="Albert C.M."/>
            <person name="Tuohy J.M."/>
        </authorList>
    </citation>
    <scope>NUCLEOTIDE SEQUENCE</scope>
    <source>
        <strain evidence="2">KR-87</strain>
        <plasmid evidence="2">pDson05</plasmid>
    </source>
</reference>
<dbReference type="EMBL" id="CP158301">
    <property type="protein sequence ID" value="XBV87565.1"/>
    <property type="molecule type" value="Genomic_DNA"/>
</dbReference>
<dbReference type="Pfam" id="PF05901">
    <property type="entry name" value="Excalibur"/>
    <property type="match status" value="1"/>
</dbReference>
<accession>A0AAU7UGL3</accession>
<dbReference type="Gene3D" id="3.10.170.20">
    <property type="match status" value="1"/>
</dbReference>
<dbReference type="AlphaFoldDB" id="A0AAU7UGL3"/>
<dbReference type="RefSeq" id="WP_350245714.1">
    <property type="nucleotide sequence ID" value="NZ_CP158301.1"/>
</dbReference>
<keyword evidence="2" id="KW-0614">Plasmid</keyword>
<protein>
    <submittedName>
        <fullName evidence="2">Excalibur calcium-binding domain-containing protein</fullName>
    </submittedName>
</protein>
<name>A0AAU7UGL3_9DEIO</name>
<dbReference type="InterPro" id="IPR008613">
    <property type="entry name" value="Excalibur_Ca-bd_domain"/>
</dbReference>
<geneLocation type="plasmid" evidence="2">
    <name>pDson05</name>
</geneLocation>
<dbReference type="KEGG" id="dsc:ABOD76_22205"/>
<dbReference type="Gene3D" id="3.90.132.10">
    <property type="entry name" value="Leishmanolysin , domain 2"/>
    <property type="match status" value="1"/>
</dbReference>
<dbReference type="SMART" id="SM00894">
    <property type="entry name" value="Excalibur"/>
    <property type="match status" value="1"/>
</dbReference>
<organism evidence="2">
    <name type="scientific">Deinococcus sonorensis KR-87</name>
    <dbReference type="NCBI Taxonomy" id="694439"/>
    <lineage>
        <taxon>Bacteria</taxon>
        <taxon>Thermotogati</taxon>
        <taxon>Deinococcota</taxon>
        <taxon>Deinococci</taxon>
        <taxon>Deinococcales</taxon>
        <taxon>Deinococcaceae</taxon>
        <taxon>Deinococcus</taxon>
    </lineage>
</organism>
<gene>
    <name evidence="2" type="ORF">ABOD76_22205</name>
</gene>
<feature type="domain" description="Excalibur calcium-binding" evidence="1">
    <location>
        <begin position="272"/>
        <end position="308"/>
    </location>
</feature>
<evidence type="ECO:0000259" key="1">
    <source>
        <dbReference type="SMART" id="SM00894"/>
    </source>
</evidence>
<evidence type="ECO:0000313" key="2">
    <source>
        <dbReference type="EMBL" id="XBV87565.1"/>
    </source>
</evidence>
<dbReference type="SUPFAM" id="SSF55486">
    <property type="entry name" value="Metalloproteases ('zincins'), catalytic domain"/>
    <property type="match status" value="1"/>
</dbReference>
<sequence length="308" mass="32483">MLTLLSVGAQAAPSTPFRIETRYLDQTLTAAQQAIVQRATQRVAALIRSPFVPVAVDSPANACDAGLPKLKEQVAHLILFVKVKDLGEDLYADATPCELHDDTYLPIYAELELNSNGLGDLPDEDLTDTIIHETLHALGVGTLWTPDERISVSGDSDGKSFIRKAGGQVVYTGPRAVAAYQKLGGHGTAIPLDPDAGHWAGKTVCSEILSGDAGDFTGLVNPISPITLAALEDLGYTVNLAAADRYMLPIKGCDVQSAQVDTSRTASTDQVFYANCAAVRAAGLAPLKHGQPGYRRALDGDGDGLACE</sequence>